<dbReference type="Pfam" id="PF00893">
    <property type="entry name" value="Multi_Drug_Res"/>
    <property type="match status" value="1"/>
</dbReference>
<evidence type="ECO:0000256" key="3">
    <source>
        <dbReference type="ARBA" id="ARBA00022475"/>
    </source>
</evidence>
<evidence type="ECO:0000313" key="9">
    <source>
        <dbReference type="EMBL" id="AIQ15065.1"/>
    </source>
</evidence>
<evidence type="ECO:0000256" key="2">
    <source>
        <dbReference type="ARBA" id="ARBA00022448"/>
    </source>
</evidence>
<feature type="transmembrane region" description="Helical" evidence="8">
    <location>
        <begin position="57"/>
        <end position="78"/>
    </location>
</feature>
<protein>
    <submittedName>
        <fullName evidence="9">Membrane protein</fullName>
    </submittedName>
</protein>
<dbReference type="GO" id="GO:0022857">
    <property type="term" value="F:transmembrane transporter activity"/>
    <property type="evidence" value="ECO:0007669"/>
    <property type="project" value="InterPro"/>
</dbReference>
<evidence type="ECO:0000256" key="7">
    <source>
        <dbReference type="RuleBase" id="RU003942"/>
    </source>
</evidence>
<dbReference type="RefSeq" id="WP_042208736.1">
    <property type="nucleotide sequence ID" value="NZ_CP009288.1"/>
</dbReference>
<comment type="subcellular location">
    <subcellularLocation>
        <location evidence="1 7">Cell membrane</location>
        <topology evidence="1 7">Multi-pass membrane protein</topology>
    </subcellularLocation>
</comment>
<dbReference type="eggNOG" id="COG2076">
    <property type="taxonomic scope" value="Bacteria"/>
</dbReference>
<dbReference type="KEGG" id="pdu:PDUR_26715"/>
<accession>A0A089HWC4</accession>
<proteinExistence type="inferred from homology"/>
<dbReference type="Proteomes" id="UP000029409">
    <property type="component" value="Chromosome"/>
</dbReference>
<dbReference type="InterPro" id="IPR045324">
    <property type="entry name" value="Small_multidrug_res"/>
</dbReference>
<evidence type="ECO:0000313" key="10">
    <source>
        <dbReference type="Proteomes" id="UP000029409"/>
    </source>
</evidence>
<reference evidence="9 10" key="1">
    <citation type="submission" date="2014-08" db="EMBL/GenBank/DDBJ databases">
        <title>Comparative genomics of the Paenibacillus odorifer group.</title>
        <authorList>
            <person name="den Bakker H.C."/>
            <person name="Tsai Y.-C."/>
            <person name="Martin N."/>
            <person name="Korlach J."/>
            <person name="Wiedmann M."/>
        </authorList>
    </citation>
    <scope>NUCLEOTIDE SEQUENCE [LARGE SCALE GENOMIC DNA]</scope>
    <source>
        <strain evidence="9 10">DSM 1735</strain>
    </source>
</reference>
<organism evidence="9 10">
    <name type="scientific">Paenibacillus durus</name>
    <name type="common">Paenibacillus azotofixans</name>
    <dbReference type="NCBI Taxonomy" id="44251"/>
    <lineage>
        <taxon>Bacteria</taxon>
        <taxon>Bacillati</taxon>
        <taxon>Bacillota</taxon>
        <taxon>Bacilli</taxon>
        <taxon>Bacillales</taxon>
        <taxon>Paenibacillaceae</taxon>
        <taxon>Paenibacillus</taxon>
    </lineage>
</organism>
<dbReference type="EMBL" id="CP009288">
    <property type="protein sequence ID" value="AIQ15065.1"/>
    <property type="molecule type" value="Genomic_DNA"/>
</dbReference>
<feature type="transmembrane region" description="Helical" evidence="8">
    <location>
        <begin position="32"/>
        <end position="50"/>
    </location>
</feature>
<dbReference type="GO" id="GO:0005886">
    <property type="term" value="C:plasma membrane"/>
    <property type="evidence" value="ECO:0007669"/>
    <property type="project" value="UniProtKB-SubCell"/>
</dbReference>
<dbReference type="Gene3D" id="1.10.3730.20">
    <property type="match status" value="1"/>
</dbReference>
<evidence type="ECO:0000256" key="5">
    <source>
        <dbReference type="ARBA" id="ARBA00022989"/>
    </source>
</evidence>
<keyword evidence="5 8" id="KW-1133">Transmembrane helix</keyword>
<keyword evidence="10" id="KW-1185">Reference proteome</keyword>
<dbReference type="InterPro" id="IPR000390">
    <property type="entry name" value="Small_drug/metabolite_transptr"/>
</dbReference>
<evidence type="ECO:0000256" key="6">
    <source>
        <dbReference type="ARBA" id="ARBA00023136"/>
    </source>
</evidence>
<name>A0A089HWC4_PAEDU</name>
<gene>
    <name evidence="9" type="ORF">PDUR_26715</name>
</gene>
<feature type="transmembrane region" description="Helical" evidence="8">
    <location>
        <begin position="84"/>
        <end position="102"/>
    </location>
</feature>
<dbReference type="OrthoDB" id="21828at2"/>
<evidence type="ECO:0000256" key="4">
    <source>
        <dbReference type="ARBA" id="ARBA00022692"/>
    </source>
</evidence>
<dbReference type="PANTHER" id="PTHR30561:SF1">
    <property type="entry name" value="MULTIDRUG TRANSPORTER EMRE"/>
    <property type="match status" value="1"/>
</dbReference>
<keyword evidence="2" id="KW-0813">Transport</keyword>
<keyword evidence="3" id="KW-1003">Cell membrane</keyword>
<keyword evidence="6 8" id="KW-0472">Membrane</keyword>
<evidence type="ECO:0000256" key="8">
    <source>
        <dbReference type="SAM" id="Phobius"/>
    </source>
</evidence>
<dbReference type="InterPro" id="IPR037185">
    <property type="entry name" value="EmrE-like"/>
</dbReference>
<evidence type="ECO:0000256" key="1">
    <source>
        <dbReference type="ARBA" id="ARBA00004651"/>
    </source>
</evidence>
<dbReference type="SUPFAM" id="SSF103481">
    <property type="entry name" value="Multidrug resistance efflux transporter EmrE"/>
    <property type="match status" value="1"/>
</dbReference>
<keyword evidence="4 7" id="KW-0812">Transmembrane</keyword>
<dbReference type="PANTHER" id="PTHR30561">
    <property type="entry name" value="SMR FAMILY PROTON-DEPENDENT DRUG EFFLUX TRANSPORTER SUGE"/>
    <property type="match status" value="1"/>
</dbReference>
<dbReference type="STRING" id="44251.PDUR_26715"/>
<dbReference type="FunFam" id="1.10.3730.20:FF:000001">
    <property type="entry name" value="Quaternary ammonium compound resistance transporter SugE"/>
    <property type="match status" value="1"/>
</dbReference>
<dbReference type="AlphaFoldDB" id="A0A089HWC4"/>
<sequence>MHWFLLFMAIAAEVAGTTFMKLSAGFTKLVPSILLVVCYLVSLSMLNLALKGIPVSVAYAIWSGVGTAFVVGIGWALFGEQITAFKAVCIVLIIAGVVGLNLREGSHGKTDIPRGQEVATDITVQKEK</sequence>
<comment type="similarity">
    <text evidence="7">Belongs to the drug/metabolite transporter (DMT) superfamily. Small multidrug resistance (SMR) (TC 2.A.7.1) family.</text>
</comment>